<feature type="region of interest" description="Disordered" evidence="1">
    <location>
        <begin position="40"/>
        <end position="66"/>
    </location>
</feature>
<dbReference type="Proteomes" id="UP001233172">
    <property type="component" value="Unassembled WGS sequence"/>
</dbReference>
<keyword evidence="3" id="KW-1185">Reference proteome</keyword>
<proteinExistence type="predicted"/>
<feature type="compositionally biased region" description="Low complexity" evidence="1">
    <location>
        <begin position="42"/>
        <end position="53"/>
    </location>
</feature>
<dbReference type="AlphaFoldDB" id="A0AAD8BP43"/>
<comment type="caution">
    <text evidence="2">The sequence shown here is derived from an EMBL/GenBank/DDBJ whole genome shotgun (WGS) entry which is preliminary data.</text>
</comment>
<name>A0AAD8BP43_BIOPF</name>
<organism evidence="2 3">
    <name type="scientific">Biomphalaria pfeifferi</name>
    <name type="common">Bloodfluke planorb</name>
    <name type="synonym">Freshwater snail</name>
    <dbReference type="NCBI Taxonomy" id="112525"/>
    <lineage>
        <taxon>Eukaryota</taxon>
        <taxon>Metazoa</taxon>
        <taxon>Spiralia</taxon>
        <taxon>Lophotrochozoa</taxon>
        <taxon>Mollusca</taxon>
        <taxon>Gastropoda</taxon>
        <taxon>Heterobranchia</taxon>
        <taxon>Euthyneura</taxon>
        <taxon>Panpulmonata</taxon>
        <taxon>Hygrophila</taxon>
        <taxon>Lymnaeoidea</taxon>
        <taxon>Planorbidae</taxon>
        <taxon>Biomphalaria</taxon>
    </lineage>
</organism>
<evidence type="ECO:0000256" key="1">
    <source>
        <dbReference type="SAM" id="MobiDB-lite"/>
    </source>
</evidence>
<sequence>MDYQADNKRRGRRNSFQHRQSASVFSVRESPFVRGCFSLQRTPASPASTPSPSLDCSHRLSPPPLP</sequence>
<feature type="region of interest" description="Disordered" evidence="1">
    <location>
        <begin position="1"/>
        <end position="24"/>
    </location>
</feature>
<gene>
    <name evidence="2" type="ORF">Bpfe_012853</name>
</gene>
<reference evidence="2" key="1">
    <citation type="journal article" date="2023" name="PLoS Negl. Trop. Dis.">
        <title>A genome sequence for Biomphalaria pfeifferi, the major vector snail for the human-infecting parasite Schistosoma mansoni.</title>
        <authorList>
            <person name="Bu L."/>
            <person name="Lu L."/>
            <person name="Laidemitt M.R."/>
            <person name="Zhang S.M."/>
            <person name="Mutuku M."/>
            <person name="Mkoji G."/>
            <person name="Steinauer M."/>
            <person name="Loker E.S."/>
        </authorList>
    </citation>
    <scope>NUCLEOTIDE SEQUENCE</scope>
    <source>
        <strain evidence="2">KasaAsao</strain>
    </source>
</reference>
<evidence type="ECO:0000313" key="2">
    <source>
        <dbReference type="EMBL" id="KAK0057623.1"/>
    </source>
</evidence>
<protein>
    <submittedName>
        <fullName evidence="2">Adenylate cyclase type 6-like X1</fullName>
    </submittedName>
</protein>
<accession>A0AAD8BP43</accession>
<evidence type="ECO:0000313" key="3">
    <source>
        <dbReference type="Proteomes" id="UP001233172"/>
    </source>
</evidence>
<dbReference type="EMBL" id="JASAOG010000053">
    <property type="protein sequence ID" value="KAK0057623.1"/>
    <property type="molecule type" value="Genomic_DNA"/>
</dbReference>
<reference evidence="2" key="2">
    <citation type="submission" date="2023-04" db="EMBL/GenBank/DDBJ databases">
        <authorList>
            <person name="Bu L."/>
            <person name="Lu L."/>
            <person name="Laidemitt M.R."/>
            <person name="Zhang S.M."/>
            <person name="Mutuku M."/>
            <person name="Mkoji G."/>
            <person name="Steinauer M."/>
            <person name="Loker E.S."/>
        </authorList>
    </citation>
    <scope>NUCLEOTIDE SEQUENCE</scope>
    <source>
        <strain evidence="2">KasaAsao</strain>
        <tissue evidence="2">Whole Snail</tissue>
    </source>
</reference>